<dbReference type="OrthoDB" id="5724405at2"/>
<dbReference type="EMBL" id="VMNH01000005">
    <property type="protein sequence ID" value="TVO76995.1"/>
    <property type="molecule type" value="Genomic_DNA"/>
</dbReference>
<keyword evidence="3" id="KW-1185">Reference proteome</keyword>
<dbReference type="RefSeq" id="WP_144358124.1">
    <property type="nucleotide sequence ID" value="NZ_VMNH01000005.1"/>
</dbReference>
<dbReference type="AlphaFoldDB" id="A0A558DU64"/>
<name>A0A558DU64_9GAMM</name>
<dbReference type="Proteomes" id="UP000316649">
    <property type="component" value="Unassembled WGS sequence"/>
</dbReference>
<evidence type="ECO:0000313" key="3">
    <source>
        <dbReference type="Proteomes" id="UP000316649"/>
    </source>
</evidence>
<organism evidence="2 3">
    <name type="scientific">Sedimenticola selenatireducens</name>
    <dbReference type="NCBI Taxonomy" id="191960"/>
    <lineage>
        <taxon>Bacteria</taxon>
        <taxon>Pseudomonadati</taxon>
        <taxon>Pseudomonadota</taxon>
        <taxon>Gammaproteobacteria</taxon>
        <taxon>Chromatiales</taxon>
        <taxon>Sedimenticolaceae</taxon>
        <taxon>Sedimenticola</taxon>
    </lineage>
</organism>
<evidence type="ECO:0000256" key="1">
    <source>
        <dbReference type="SAM" id="MobiDB-lite"/>
    </source>
</evidence>
<proteinExistence type="predicted"/>
<protein>
    <recommendedName>
        <fullName evidence="4">GTPase</fullName>
    </recommendedName>
</protein>
<feature type="region of interest" description="Disordered" evidence="1">
    <location>
        <begin position="362"/>
        <end position="384"/>
    </location>
</feature>
<sequence length="614" mass="69050">MSQANNPYLLPNRTALARGDDSFDPKRFKQQVQDLPMGNVGQVAQTVKHLLMQMNAANIPVSNRVANMELLLKPLLFTLSALHKGFSRESLPLSKRAGVISELHEQLCVLGVQGYKVILDQYHHESLAGQLLHKSNRAFALHHALYFLGQSLLKAYQLYRPAPEHVWREIHGIHRYAYDQKLADRPVDNEEQGLVAKSSVNDLYKQLLLLSLSGPYRLMQGEVQRVYYALLRWVIYSQLIDLGKTSEDAGQFIVDISVDEPPRLRGAERDHQVLKGWVLDTSKLAVKLADDLEASEAPHGVMRPQVSPDKISPDLMARLMLTWGIGSKRVTDRDETPGEVSLICGLEAIYQVIGGEKVPELANSPGTFNASNKPAKDEKKQRGVPRALLEADESVINDDPDLDNIRSWITRGNDPTLKLPDAPPVVKTEVVAPTESEKVSVARNCLVYNESVNGYHLGWTGGSDEQITVGELVAVSGQDGHDAELLRLGVIRWMRVEHPDVIDFGVELFPGDIAPVIFSRQWGRNKQPAYWPGLLLQRPNEDSTLITAPFYSEEKEKTWLMNQDDRRKIFLTRVIEGTASFIQLYYQDPEVKKEQAATQTEFADEDFDQLWTSL</sequence>
<evidence type="ECO:0000313" key="2">
    <source>
        <dbReference type="EMBL" id="TVO76995.1"/>
    </source>
</evidence>
<evidence type="ECO:0008006" key="4">
    <source>
        <dbReference type="Google" id="ProtNLM"/>
    </source>
</evidence>
<gene>
    <name evidence="2" type="ORF">FHP88_06115</name>
</gene>
<comment type="caution">
    <text evidence="2">The sequence shown here is derived from an EMBL/GenBank/DDBJ whole genome shotgun (WGS) entry which is preliminary data.</text>
</comment>
<reference evidence="2 3" key="1">
    <citation type="submission" date="2019-07" db="EMBL/GenBank/DDBJ databases">
        <title>The pathways for chlorine oxyanion respiration interact through the shared metabolite chlorate.</title>
        <authorList>
            <person name="Barnum T.P."/>
            <person name="Cheng Y."/>
            <person name="Hill K.A."/>
            <person name="Lucas L.N."/>
            <person name="Carlson H.K."/>
            <person name="Coates J.D."/>
        </authorList>
    </citation>
    <scope>NUCLEOTIDE SEQUENCE [LARGE SCALE GENOMIC DNA]</scope>
    <source>
        <strain evidence="2 3">BK-1</strain>
    </source>
</reference>
<accession>A0A558DU64</accession>